<comment type="caution">
    <text evidence="3">The sequence shown here is derived from an EMBL/GenBank/DDBJ whole genome shotgun (WGS) entry which is preliminary data.</text>
</comment>
<dbReference type="NCBIfam" id="TIGR01439">
    <property type="entry name" value="lp_hng_hel_AbrB"/>
    <property type="match status" value="1"/>
</dbReference>
<name>A0A7C2EJW1_9THEO</name>
<reference evidence="3" key="1">
    <citation type="journal article" date="2020" name="mSystems">
        <title>Genome- and Community-Level Interaction Insights into Carbon Utilization and Element Cycling Functions of Hydrothermarchaeota in Hydrothermal Sediment.</title>
        <authorList>
            <person name="Zhou Z."/>
            <person name="Liu Y."/>
            <person name="Xu W."/>
            <person name="Pan J."/>
            <person name="Luo Z.H."/>
            <person name="Li M."/>
        </authorList>
    </citation>
    <scope>NUCLEOTIDE SEQUENCE [LARGE SCALE GENOMIC DNA]</scope>
    <source>
        <strain evidence="3">SpSt-300</strain>
    </source>
</reference>
<evidence type="ECO:0000256" key="1">
    <source>
        <dbReference type="PROSITE-ProRule" id="PRU01076"/>
    </source>
</evidence>
<dbReference type="SUPFAM" id="SSF89447">
    <property type="entry name" value="AbrB/MazE/MraZ-like"/>
    <property type="match status" value="1"/>
</dbReference>
<dbReference type="EMBL" id="DSMU01000286">
    <property type="protein sequence ID" value="HEL65923.1"/>
    <property type="molecule type" value="Genomic_DNA"/>
</dbReference>
<feature type="domain" description="SpoVT-AbrB" evidence="2">
    <location>
        <begin position="1"/>
        <end position="46"/>
    </location>
</feature>
<organism evidence="3">
    <name type="scientific">Ammonifex degensii</name>
    <dbReference type="NCBI Taxonomy" id="42838"/>
    <lineage>
        <taxon>Bacteria</taxon>
        <taxon>Bacillati</taxon>
        <taxon>Bacillota</taxon>
        <taxon>Clostridia</taxon>
        <taxon>Thermoanaerobacterales</taxon>
        <taxon>Thermoanaerobacteraceae</taxon>
        <taxon>Ammonifex</taxon>
    </lineage>
</organism>
<protein>
    <submittedName>
        <fullName evidence="3">AbrB/MazE/SpoVT family DNA-binding domain-containing protein</fullName>
    </submittedName>
</protein>
<gene>
    <name evidence="3" type="ORF">ENQ34_04505</name>
</gene>
<proteinExistence type="predicted"/>
<dbReference type="AlphaFoldDB" id="A0A7C2EJW1"/>
<keyword evidence="1 3" id="KW-0238">DNA-binding</keyword>
<dbReference type="InterPro" id="IPR007159">
    <property type="entry name" value="SpoVT-AbrB_dom"/>
</dbReference>
<evidence type="ECO:0000313" key="3">
    <source>
        <dbReference type="EMBL" id="HEL65923.1"/>
    </source>
</evidence>
<dbReference type="InterPro" id="IPR037914">
    <property type="entry name" value="SpoVT-AbrB_sf"/>
</dbReference>
<sequence length="83" mass="9443">MLKVTLSEKGQIAIPVGLRKRYGLKKGDKLSVEEVDGAILLRPLPRHPLLTLRGKYKSRAQEKLTSLLLQERGLEKERNKIEP</sequence>
<dbReference type="Gene3D" id="2.10.260.10">
    <property type="match status" value="1"/>
</dbReference>
<dbReference type="SMART" id="SM00966">
    <property type="entry name" value="SpoVT_AbrB"/>
    <property type="match status" value="1"/>
</dbReference>
<accession>A0A7C2EJW1</accession>
<dbReference type="PROSITE" id="PS51740">
    <property type="entry name" value="SPOVT_ABRB"/>
    <property type="match status" value="1"/>
</dbReference>
<evidence type="ECO:0000259" key="2">
    <source>
        <dbReference type="PROSITE" id="PS51740"/>
    </source>
</evidence>
<dbReference type="Pfam" id="PF04014">
    <property type="entry name" value="MazE_antitoxin"/>
    <property type="match status" value="1"/>
</dbReference>
<dbReference type="GO" id="GO:0003677">
    <property type="term" value="F:DNA binding"/>
    <property type="evidence" value="ECO:0007669"/>
    <property type="project" value="UniProtKB-UniRule"/>
</dbReference>